<reference evidence="4" key="1">
    <citation type="submission" date="2018-09" db="EMBL/GenBank/DDBJ databases">
        <title>Paracoccus onubensis nov. sp. a moderate halophilic bacterium isolated from Gruta de las Maravillas (Aracena, Spain).</title>
        <authorList>
            <person name="Jurado V."/>
            <person name="Gutierrez-Patricio S."/>
            <person name="Gonzalez-Pimentel J.L."/>
            <person name="Miller A.Z."/>
            <person name="Laiz L."/>
            <person name="Saiz-Jimenez C."/>
        </authorList>
    </citation>
    <scope>NUCLEOTIDE SEQUENCE [LARGE SCALE GENOMIC DNA]</scope>
    <source>
        <strain evidence="4">DSM 26381</strain>
    </source>
</reference>
<dbReference type="AlphaFoldDB" id="A0A418ZZQ1"/>
<dbReference type="Gene3D" id="3.40.50.720">
    <property type="entry name" value="NAD(P)-binding Rossmann-like Domain"/>
    <property type="match status" value="1"/>
</dbReference>
<accession>A0A418ZZQ1</accession>
<organism evidence="3 4">
    <name type="scientific">Paracoccus siganidrum</name>
    <dbReference type="NCBI Taxonomy" id="1276757"/>
    <lineage>
        <taxon>Bacteria</taxon>
        <taxon>Pseudomonadati</taxon>
        <taxon>Pseudomonadota</taxon>
        <taxon>Alphaproteobacteria</taxon>
        <taxon>Rhodobacterales</taxon>
        <taxon>Paracoccaceae</taxon>
        <taxon>Paracoccus</taxon>
    </lineage>
</organism>
<keyword evidence="4" id="KW-1185">Reference proteome</keyword>
<evidence type="ECO:0000259" key="2">
    <source>
        <dbReference type="Pfam" id="PF01370"/>
    </source>
</evidence>
<dbReference type="InterPro" id="IPR001509">
    <property type="entry name" value="Epimerase_deHydtase"/>
</dbReference>
<evidence type="ECO:0000313" key="3">
    <source>
        <dbReference type="EMBL" id="RJL05999.1"/>
    </source>
</evidence>
<feature type="region of interest" description="Disordered" evidence="1">
    <location>
        <begin position="239"/>
        <end position="258"/>
    </location>
</feature>
<dbReference type="OrthoDB" id="9814124at2"/>
<comment type="caution">
    <text evidence="3">The sequence shown here is derived from an EMBL/GenBank/DDBJ whole genome shotgun (WGS) entry which is preliminary data.</text>
</comment>
<dbReference type="EMBL" id="QZEW01000102">
    <property type="protein sequence ID" value="RJL05999.1"/>
    <property type="molecule type" value="Genomic_DNA"/>
</dbReference>
<dbReference type="RefSeq" id="WP_119900326.1">
    <property type="nucleotide sequence ID" value="NZ_QZEW01000102.1"/>
</dbReference>
<dbReference type="InterPro" id="IPR036291">
    <property type="entry name" value="NAD(P)-bd_dom_sf"/>
</dbReference>
<dbReference type="Proteomes" id="UP000283587">
    <property type="component" value="Unassembled WGS sequence"/>
</dbReference>
<proteinExistence type="predicted"/>
<sequence length="258" mass="27281">HQVTALGRDDGWRLGLPAELRGHDALIHCAFAHAPGRYRGGEGDDPQGFRSANLDGSIRLFDEAAAAGLSRILFMSSRAVHDGWPAGTALLDDLPPRPANLYGEVKALAEAHLAALPLATTAIRATGIYGPGRANKWQGLFADYLAGRPVTPRVATEIHGADLAEAVLLLLAHPAPPATVNASDLILDRRDLLRMVAALTDCPHPLPERADASALCVPRCKELHSMGWQPGGFPGLRRTLPDLLDSGGASPPAPPEDI</sequence>
<protein>
    <submittedName>
        <fullName evidence="3">NAD-dependent epimerase/dehydratase family protein</fullName>
    </submittedName>
</protein>
<feature type="non-terminal residue" evidence="3">
    <location>
        <position position="1"/>
    </location>
</feature>
<dbReference type="SUPFAM" id="SSF51735">
    <property type="entry name" value="NAD(P)-binding Rossmann-fold domains"/>
    <property type="match status" value="1"/>
</dbReference>
<dbReference type="Pfam" id="PF01370">
    <property type="entry name" value="Epimerase"/>
    <property type="match status" value="1"/>
</dbReference>
<gene>
    <name evidence="3" type="ORF">D3P05_18775</name>
</gene>
<evidence type="ECO:0000313" key="4">
    <source>
        <dbReference type="Proteomes" id="UP000283587"/>
    </source>
</evidence>
<name>A0A418ZZQ1_9RHOB</name>
<feature type="domain" description="NAD-dependent epimerase/dehydratase" evidence="2">
    <location>
        <begin position="23"/>
        <end position="176"/>
    </location>
</feature>
<evidence type="ECO:0000256" key="1">
    <source>
        <dbReference type="SAM" id="MobiDB-lite"/>
    </source>
</evidence>